<dbReference type="AlphaFoldDB" id="A0AAF3F5R0"/>
<feature type="region of interest" description="Disordered" evidence="1">
    <location>
        <begin position="456"/>
        <end position="514"/>
    </location>
</feature>
<dbReference type="WBParaSite" id="MBELARI_LOCUS20989">
    <property type="protein sequence ID" value="MBELARI_LOCUS20989"/>
    <property type="gene ID" value="MBELARI_LOCUS20989"/>
</dbReference>
<name>A0AAF3F5R0_9BILA</name>
<accession>A0AAF3F5R0</accession>
<proteinExistence type="predicted"/>
<organism evidence="2 3">
    <name type="scientific">Mesorhabditis belari</name>
    <dbReference type="NCBI Taxonomy" id="2138241"/>
    <lineage>
        <taxon>Eukaryota</taxon>
        <taxon>Metazoa</taxon>
        <taxon>Ecdysozoa</taxon>
        <taxon>Nematoda</taxon>
        <taxon>Chromadorea</taxon>
        <taxon>Rhabditida</taxon>
        <taxon>Rhabditina</taxon>
        <taxon>Rhabditomorpha</taxon>
        <taxon>Rhabditoidea</taxon>
        <taxon>Rhabditidae</taxon>
        <taxon>Mesorhabditinae</taxon>
        <taxon>Mesorhabditis</taxon>
    </lineage>
</organism>
<reference evidence="3" key="1">
    <citation type="submission" date="2024-02" db="UniProtKB">
        <authorList>
            <consortium name="WormBaseParasite"/>
        </authorList>
    </citation>
    <scope>IDENTIFICATION</scope>
</reference>
<dbReference type="Proteomes" id="UP000887575">
    <property type="component" value="Unassembled WGS sequence"/>
</dbReference>
<protein>
    <submittedName>
        <fullName evidence="3">Uncharacterized protein</fullName>
    </submittedName>
</protein>
<feature type="region of interest" description="Disordered" evidence="1">
    <location>
        <begin position="1"/>
        <end position="62"/>
    </location>
</feature>
<evidence type="ECO:0000256" key="1">
    <source>
        <dbReference type="SAM" id="MobiDB-lite"/>
    </source>
</evidence>
<evidence type="ECO:0000313" key="2">
    <source>
        <dbReference type="Proteomes" id="UP000887575"/>
    </source>
</evidence>
<feature type="compositionally biased region" description="Acidic residues" evidence="1">
    <location>
        <begin position="23"/>
        <end position="53"/>
    </location>
</feature>
<feature type="compositionally biased region" description="Acidic residues" evidence="1">
    <location>
        <begin position="476"/>
        <end position="507"/>
    </location>
</feature>
<evidence type="ECO:0000313" key="3">
    <source>
        <dbReference type="WBParaSite" id="MBELARI_LOCUS20989"/>
    </source>
</evidence>
<keyword evidence="2" id="KW-1185">Reference proteome</keyword>
<sequence length="514" mass="59513">MSLVKENGGGDSDPEARQPNSYESEEEIDDEEEEIDDEEGEIDDKEEQENDENNESKRREISFDKNPTMVSKYLREEVIDFLRKKDDQSVYVVQTKKGIKYELHVEMFQSLVTSVSREQAFLVSAMKKSCVEYFGGRIVDVGMQDIRKQFLRYYVQKKNETSVDLDTMLHMLVDRGGTPDIGFVKWVLSEIVKVLTYAYHCGCVVENLEVTMFAYDPVRKVLRLKDLSSIATKGFVFPASEPTNRVRTKEEQFEQGFVQLYVNSVRLVWQEMFRLANGYNVSSDIIGRTFKAVDKMVKQNLKQVDDLRVMDPKVAEIMHPWLFQILVVIQKATSSVEKLINNMSGVTQRALFDILKPIFTEVGLAESIDAAEKTNLDEAMERARDEQMRTAQLESIDEHRKKCLMHEYGNRLKRLSENNRLSDEYMEKAKADRGPFDVPLEKLSIAEAKHPYFTYASQEKKKSKKKHVDDTKSEEKMEESDEDAYEDEDVYEVEDDNSFETESDLDEPATKIKS</sequence>